<protein>
    <submittedName>
        <fullName evidence="1">Uncharacterized protein</fullName>
    </submittedName>
</protein>
<name>A0A2P2MZ22_RHIMU</name>
<dbReference type="EMBL" id="GGEC01054991">
    <property type="protein sequence ID" value="MBX35475.1"/>
    <property type="molecule type" value="Transcribed_RNA"/>
</dbReference>
<organism evidence="1">
    <name type="scientific">Rhizophora mucronata</name>
    <name type="common">Asiatic mangrove</name>
    <dbReference type="NCBI Taxonomy" id="61149"/>
    <lineage>
        <taxon>Eukaryota</taxon>
        <taxon>Viridiplantae</taxon>
        <taxon>Streptophyta</taxon>
        <taxon>Embryophyta</taxon>
        <taxon>Tracheophyta</taxon>
        <taxon>Spermatophyta</taxon>
        <taxon>Magnoliopsida</taxon>
        <taxon>eudicotyledons</taxon>
        <taxon>Gunneridae</taxon>
        <taxon>Pentapetalae</taxon>
        <taxon>rosids</taxon>
        <taxon>fabids</taxon>
        <taxon>Malpighiales</taxon>
        <taxon>Rhizophoraceae</taxon>
        <taxon>Rhizophora</taxon>
    </lineage>
</organism>
<evidence type="ECO:0000313" key="1">
    <source>
        <dbReference type="EMBL" id="MBX35475.1"/>
    </source>
</evidence>
<sequence length="15" mass="1864">MHMDQLLSQKTRGRY</sequence>
<reference evidence="1" key="1">
    <citation type="submission" date="2018-02" db="EMBL/GenBank/DDBJ databases">
        <title>Rhizophora mucronata_Transcriptome.</title>
        <authorList>
            <person name="Meera S.P."/>
            <person name="Sreeshan A."/>
            <person name="Augustine A."/>
        </authorList>
    </citation>
    <scope>NUCLEOTIDE SEQUENCE</scope>
    <source>
        <tissue evidence="1">Leaf</tissue>
    </source>
</reference>
<accession>A0A2P2MZ22</accession>
<proteinExistence type="predicted"/>